<comment type="caution">
    <text evidence="1">The sequence shown here is derived from an EMBL/GenBank/DDBJ whole genome shotgun (WGS) entry which is preliminary data.</text>
</comment>
<reference evidence="1" key="1">
    <citation type="submission" date="2021-03" db="EMBL/GenBank/DDBJ databases">
        <title>Draft genome sequence of rust myrtle Austropuccinia psidii MF-1, a brazilian biotype.</title>
        <authorList>
            <person name="Quecine M.C."/>
            <person name="Pachon D.M.R."/>
            <person name="Bonatelli M.L."/>
            <person name="Correr F.H."/>
            <person name="Franceschini L.M."/>
            <person name="Leite T.F."/>
            <person name="Margarido G.R.A."/>
            <person name="Almeida C.A."/>
            <person name="Ferrarezi J.A."/>
            <person name="Labate C.A."/>
        </authorList>
    </citation>
    <scope>NUCLEOTIDE SEQUENCE</scope>
    <source>
        <strain evidence="1">MF-1</strain>
    </source>
</reference>
<dbReference type="AlphaFoldDB" id="A0A9Q3DLN2"/>
<proteinExistence type="predicted"/>
<evidence type="ECO:0000313" key="1">
    <source>
        <dbReference type="EMBL" id="MBW0505534.1"/>
    </source>
</evidence>
<accession>A0A9Q3DLN2</accession>
<name>A0A9Q3DLN2_9BASI</name>
<evidence type="ECO:0000313" key="2">
    <source>
        <dbReference type="Proteomes" id="UP000765509"/>
    </source>
</evidence>
<gene>
    <name evidence="1" type="ORF">O181_045249</name>
</gene>
<dbReference type="EMBL" id="AVOT02018553">
    <property type="protein sequence ID" value="MBW0505534.1"/>
    <property type="molecule type" value="Genomic_DNA"/>
</dbReference>
<organism evidence="1 2">
    <name type="scientific">Austropuccinia psidii MF-1</name>
    <dbReference type="NCBI Taxonomy" id="1389203"/>
    <lineage>
        <taxon>Eukaryota</taxon>
        <taxon>Fungi</taxon>
        <taxon>Dikarya</taxon>
        <taxon>Basidiomycota</taxon>
        <taxon>Pucciniomycotina</taxon>
        <taxon>Pucciniomycetes</taxon>
        <taxon>Pucciniales</taxon>
        <taxon>Sphaerophragmiaceae</taxon>
        <taxon>Austropuccinia</taxon>
    </lineage>
</organism>
<keyword evidence="2" id="KW-1185">Reference proteome</keyword>
<protein>
    <submittedName>
        <fullName evidence="1">Uncharacterized protein</fullName>
    </submittedName>
</protein>
<sequence length="258" mass="29927">MTAAITIKLGFEPIFQRVKKCPRIPSQKRNKKAYRPMIKEDEPTSKPIRKRFKAIINALTALKPKVLYEKCEHLDPIEATYAPLITAPGIPKIATGAVNVLRTLHFFGFSEGLHQKLEKWLKWTMWYNEQYLIRLKILDRKKQILAFMEWLENEVFSPKTSLPIIGFTSLELKKPNQENFGEVQKLILDCLSKSWSSGNCRENALRVATTWYWNNAVETFETSLSKAIIHEVTNKLESDFKHSKNQKSKTNPNPYFLA</sequence>
<dbReference type="Proteomes" id="UP000765509">
    <property type="component" value="Unassembled WGS sequence"/>
</dbReference>